<proteinExistence type="inferred from homology"/>
<keyword evidence="6 8" id="KW-0472">Membrane</keyword>
<dbReference type="Gene3D" id="2.170.130.10">
    <property type="entry name" value="TonB-dependent receptor, plug domain"/>
    <property type="match status" value="1"/>
</dbReference>
<keyword evidence="2 8" id="KW-0813">Transport</keyword>
<dbReference type="Pfam" id="PF00593">
    <property type="entry name" value="TonB_dep_Rec_b-barrel"/>
    <property type="match status" value="1"/>
</dbReference>
<evidence type="ECO:0000256" key="4">
    <source>
        <dbReference type="ARBA" id="ARBA00022692"/>
    </source>
</evidence>
<accession>A0A520MXQ7</accession>
<name>A0A520MXQ7_9GAMM</name>
<dbReference type="InterPro" id="IPR039426">
    <property type="entry name" value="TonB-dep_rcpt-like"/>
</dbReference>
<dbReference type="AlphaFoldDB" id="A0A520MXQ7"/>
<organism evidence="12 13">
    <name type="scientific">SAR86 cluster bacterium</name>
    <dbReference type="NCBI Taxonomy" id="2030880"/>
    <lineage>
        <taxon>Bacteria</taxon>
        <taxon>Pseudomonadati</taxon>
        <taxon>Pseudomonadota</taxon>
        <taxon>Gammaproteobacteria</taxon>
        <taxon>SAR86 cluster</taxon>
    </lineage>
</organism>
<dbReference type="SUPFAM" id="SSF56935">
    <property type="entry name" value="Porins"/>
    <property type="match status" value="1"/>
</dbReference>
<dbReference type="Gene3D" id="2.40.170.20">
    <property type="entry name" value="TonB-dependent receptor, beta-barrel domain"/>
    <property type="match status" value="1"/>
</dbReference>
<dbReference type="Proteomes" id="UP000315825">
    <property type="component" value="Unassembled WGS sequence"/>
</dbReference>
<dbReference type="PANTHER" id="PTHR47234:SF1">
    <property type="entry name" value="TONB-DEPENDENT RECEPTOR"/>
    <property type="match status" value="1"/>
</dbReference>
<comment type="subcellular location">
    <subcellularLocation>
        <location evidence="1 8">Cell outer membrane</location>
        <topology evidence="1 8">Multi-pass membrane protein</topology>
    </subcellularLocation>
</comment>
<evidence type="ECO:0000259" key="11">
    <source>
        <dbReference type="Pfam" id="PF07715"/>
    </source>
</evidence>
<evidence type="ECO:0000256" key="1">
    <source>
        <dbReference type="ARBA" id="ARBA00004571"/>
    </source>
</evidence>
<dbReference type="PANTHER" id="PTHR47234">
    <property type="match status" value="1"/>
</dbReference>
<feature type="domain" description="TonB-dependent receptor plug" evidence="11">
    <location>
        <begin position="42"/>
        <end position="158"/>
    </location>
</feature>
<dbReference type="InterPro" id="IPR000531">
    <property type="entry name" value="Beta-barrel_TonB"/>
</dbReference>
<keyword evidence="12" id="KW-0675">Receptor</keyword>
<evidence type="ECO:0000256" key="3">
    <source>
        <dbReference type="ARBA" id="ARBA00022452"/>
    </source>
</evidence>
<gene>
    <name evidence="12" type="ORF">EVA92_03920</name>
</gene>
<dbReference type="Pfam" id="PF07715">
    <property type="entry name" value="Plug"/>
    <property type="match status" value="1"/>
</dbReference>
<evidence type="ECO:0000256" key="6">
    <source>
        <dbReference type="ARBA" id="ARBA00023136"/>
    </source>
</evidence>
<keyword evidence="5 9" id="KW-0798">TonB box</keyword>
<dbReference type="GO" id="GO:0009279">
    <property type="term" value="C:cell outer membrane"/>
    <property type="evidence" value="ECO:0007669"/>
    <property type="project" value="UniProtKB-SubCell"/>
</dbReference>
<dbReference type="InterPro" id="IPR012910">
    <property type="entry name" value="Plug_dom"/>
</dbReference>
<evidence type="ECO:0000256" key="5">
    <source>
        <dbReference type="ARBA" id="ARBA00023077"/>
    </source>
</evidence>
<protein>
    <submittedName>
        <fullName evidence="12">TonB-dependent receptor</fullName>
    </submittedName>
</protein>
<comment type="similarity">
    <text evidence="8 9">Belongs to the TonB-dependent receptor family.</text>
</comment>
<feature type="domain" description="TonB-dependent receptor-like beta-barrel" evidence="10">
    <location>
        <begin position="354"/>
        <end position="822"/>
    </location>
</feature>
<evidence type="ECO:0000256" key="2">
    <source>
        <dbReference type="ARBA" id="ARBA00022448"/>
    </source>
</evidence>
<dbReference type="InterPro" id="IPR036942">
    <property type="entry name" value="Beta-barrel_TonB_sf"/>
</dbReference>
<dbReference type="EMBL" id="SHBE01000007">
    <property type="protein sequence ID" value="RZO26020.1"/>
    <property type="molecule type" value="Genomic_DNA"/>
</dbReference>
<keyword evidence="3 8" id="KW-1134">Transmembrane beta strand</keyword>
<keyword evidence="4 8" id="KW-0812">Transmembrane</keyword>
<reference evidence="12 13" key="1">
    <citation type="submission" date="2019-02" db="EMBL/GenBank/DDBJ databases">
        <title>Prokaryotic population dynamics and viral predation in marine succession experiment using metagenomics: the confinement effect.</title>
        <authorList>
            <person name="Haro-Moreno J.M."/>
            <person name="Rodriguez-Valera F."/>
            <person name="Lopez-Perez M."/>
        </authorList>
    </citation>
    <scope>NUCLEOTIDE SEQUENCE [LARGE SCALE GENOMIC DNA]</scope>
    <source>
        <strain evidence="12">MED-G159</strain>
    </source>
</reference>
<dbReference type="PROSITE" id="PS52016">
    <property type="entry name" value="TONB_DEPENDENT_REC_3"/>
    <property type="match status" value="1"/>
</dbReference>
<evidence type="ECO:0000256" key="9">
    <source>
        <dbReference type="RuleBase" id="RU003357"/>
    </source>
</evidence>
<comment type="caution">
    <text evidence="12">The sequence shown here is derived from an EMBL/GenBank/DDBJ whole genome shotgun (WGS) entry which is preliminary data.</text>
</comment>
<evidence type="ECO:0000259" key="10">
    <source>
        <dbReference type="Pfam" id="PF00593"/>
    </source>
</evidence>
<sequence>MKVNYLKTILFAFFFYGSFVSTADKDIEEVLVTGSYIKDAVDSIGSLEVLSEDDFISLNITNLAEISKYLNIASGSHFQSNTLGGVDQGMSSITLRGLDHASTLLLINSKRHTFAGTPSNEGEGYIDVNIIPEISFKRIEILKEGATSLYGSDAVAGVVNFITHKDFKGLKIRFGDQTTTNYNQKDQNIGLLYGRELNNWDLVFAANLLDRAPLSASEIPNIAELALSGLGNTFITTAADEITEGRYEGVYEANQIVPDPNCVENGGILQGFCRFLYGTRFNIVNTEDHSKFYLNLSNDIHNLSLIASNVRVIDNPQSPSYPALPFLTRLIQPGEGSSPFNTPVKWRGRPLGSQYASPFSPKDIKQFHLNYSYFTKIENVDFEFSLSTSEHQNKHNRPDIIDSRFQSAMQGSGGPSQNETWNIFEPELNSQSLIDYVRGAEISNKTGSLSVFDVIGRSKLFNFDFAFGSQISDEKLDISYNEIARAEFDRDGKIIKTADLFFLGGGKNVSTNRNKVAFFLEGRTNLVEVIDISLSGRYEESKNYSSFDPKVSIKSTFNENIFLRGSFGSSFSMPSMAQMFSSNINLGSVRDIEGNIFVRQAQIGNPDLKPSTADNSNFGIILDYKNRIFTIDYWLIDYKNRVESQSSQALLLSDPFGPSITRNDEGELIGVTTTYFNETTTKLSGFDFSYDENLILEDYGKINLSVKGTSFIEFLTPEIGANASSNLVNRVGRFNFDANTHSIPKYRINSFLNWNYGNYEVGLNTRFIDGYMNERSIPESALSQGYKNKIDNFLVFDLTFRQNFPQFFDNMNFKTSFSIINILDEQPPKIYDAPDFSFDTRVHDPRGRLINIQFELAPKN</sequence>
<keyword evidence="7 8" id="KW-0998">Cell outer membrane</keyword>
<evidence type="ECO:0000256" key="7">
    <source>
        <dbReference type="ARBA" id="ARBA00023237"/>
    </source>
</evidence>
<dbReference type="InterPro" id="IPR037066">
    <property type="entry name" value="Plug_dom_sf"/>
</dbReference>
<evidence type="ECO:0000313" key="12">
    <source>
        <dbReference type="EMBL" id="RZO26020.1"/>
    </source>
</evidence>
<evidence type="ECO:0000313" key="13">
    <source>
        <dbReference type="Proteomes" id="UP000315825"/>
    </source>
</evidence>
<evidence type="ECO:0000256" key="8">
    <source>
        <dbReference type="PROSITE-ProRule" id="PRU01360"/>
    </source>
</evidence>